<dbReference type="GO" id="GO:0006744">
    <property type="term" value="P:ubiquinone biosynthetic process"/>
    <property type="evidence" value="ECO:0007669"/>
    <property type="project" value="TreeGrafter"/>
</dbReference>
<dbReference type="STRING" id="670386.D3BRX2"/>
<dbReference type="PANTHER" id="PTHR43851">
    <property type="match status" value="1"/>
</dbReference>
<keyword evidence="7" id="KW-1185">Reference proteome</keyword>
<name>D3BRX2_HETP5</name>
<dbReference type="EMBL" id="ADBJ01000051">
    <property type="protein sequence ID" value="EFA75709.1"/>
    <property type="molecule type" value="Genomic_DNA"/>
</dbReference>
<dbReference type="Pfam" id="PF03109">
    <property type="entry name" value="ABC1"/>
    <property type="match status" value="1"/>
</dbReference>
<evidence type="ECO:0000259" key="5">
    <source>
        <dbReference type="Pfam" id="PF03109"/>
    </source>
</evidence>
<evidence type="ECO:0000256" key="1">
    <source>
        <dbReference type="ARBA" id="ARBA00009670"/>
    </source>
</evidence>
<dbReference type="InParanoid" id="D3BRX2"/>
<comment type="similarity">
    <text evidence="1">Belongs to the protein kinase superfamily. ADCK protein kinase family.</text>
</comment>
<dbReference type="GO" id="GO:0005524">
    <property type="term" value="F:ATP binding"/>
    <property type="evidence" value="ECO:0007669"/>
    <property type="project" value="UniProtKB-KW"/>
</dbReference>
<accession>D3BRX2</accession>
<evidence type="ECO:0000256" key="2">
    <source>
        <dbReference type="ARBA" id="ARBA00022679"/>
    </source>
</evidence>
<dbReference type="PANTHER" id="PTHR43851:SF3">
    <property type="entry name" value="COENZYME Q8"/>
    <property type="match status" value="1"/>
</dbReference>
<keyword evidence="3" id="KW-0547">Nucleotide-binding</keyword>
<dbReference type="RefSeq" id="XP_020427843.1">
    <property type="nucleotide sequence ID" value="XM_020581527.1"/>
</dbReference>
<dbReference type="InterPro" id="IPR034646">
    <property type="entry name" value="ADCK3_dom"/>
</dbReference>
<keyword evidence="4" id="KW-0067">ATP-binding</keyword>
<dbReference type="SUPFAM" id="SSF56112">
    <property type="entry name" value="Protein kinase-like (PK-like)"/>
    <property type="match status" value="1"/>
</dbReference>
<feature type="domain" description="ABC1 atypical kinase-like" evidence="5">
    <location>
        <begin position="194"/>
        <end position="398"/>
    </location>
</feature>
<protein>
    <submittedName>
        <fullName evidence="6">ABC1 family protein kinase</fullName>
    </submittedName>
</protein>
<dbReference type="OMA" id="PEYYVPR"/>
<keyword evidence="2" id="KW-0808">Transferase</keyword>
<keyword evidence="6" id="KW-0418">Kinase</keyword>
<reference evidence="6 7" key="1">
    <citation type="journal article" date="2011" name="Genome Res.">
        <title>Phylogeny-wide analysis of social amoeba genomes highlights ancient origins for complex intercellular communication.</title>
        <authorList>
            <person name="Heidel A.J."/>
            <person name="Lawal H.M."/>
            <person name="Felder M."/>
            <person name="Schilde C."/>
            <person name="Helps N.R."/>
            <person name="Tunggal B."/>
            <person name="Rivero F."/>
            <person name="John U."/>
            <person name="Schleicher M."/>
            <person name="Eichinger L."/>
            <person name="Platzer M."/>
            <person name="Noegel A.A."/>
            <person name="Schaap P."/>
            <person name="Gloeckner G."/>
        </authorList>
    </citation>
    <scope>NUCLEOTIDE SEQUENCE [LARGE SCALE GENOMIC DNA]</scope>
    <source>
        <strain evidence="7">ATCC 26659 / Pp 5 / PN500</strain>
    </source>
</reference>
<sequence length="526" mass="60035">MSRVKDLLQVLSGGKNVLSSMINNSHRPPTYIPRSYPTNTDHTQKIESSTKSKLINDFDIDVIIKQQKQQQLEQQQQQQQQINNEHHQFLDLKNPEIKYLENEGKSLPSSQSTRFWHFTKLAVGMGAGLVSEFTKRKVSGDESSTHPLFSDSNASRLAETFSRMRGTALKIGQVLSIQDDSVLPPNFVKLLENVRKNANPMPINQLHETLEKELGKEWRTLFREFEEKPIAAASIGQVHRAVTLDGVKVAVKVQYPGVSDSITSDINTLMSMLKLVAPDTAYLESSLGSARDELMKETDYLNEADNQMKMKHLIESSSSSHLKHFYVPSIITNLTTKRILTSEFVEGVSIDQINTEQHNQKTRDWVSKNILSLCLAELFEFSYMQVDPNWSNFILDFENKRCIEGGVEADKEKILDYSFKVGYFTGHENVMMKDAQAKAVTILAEPFAAKESYNFLEKQISARITELIPIMLKNRLKPPPEETYSLHRKLSGCFLICSKLQANIECHSVWKHYQQLFLEKNKDFKP</sequence>
<organism evidence="6 7">
    <name type="scientific">Heterostelium pallidum (strain ATCC 26659 / Pp 5 / PN500)</name>
    <name type="common">Cellular slime mold</name>
    <name type="synonym">Polysphondylium pallidum</name>
    <dbReference type="NCBI Taxonomy" id="670386"/>
    <lineage>
        <taxon>Eukaryota</taxon>
        <taxon>Amoebozoa</taxon>
        <taxon>Evosea</taxon>
        <taxon>Eumycetozoa</taxon>
        <taxon>Dictyostelia</taxon>
        <taxon>Acytosteliales</taxon>
        <taxon>Acytosteliaceae</taxon>
        <taxon>Heterostelium</taxon>
    </lineage>
</organism>
<dbReference type="CDD" id="cd13970">
    <property type="entry name" value="ABC1_ADCK3"/>
    <property type="match status" value="1"/>
</dbReference>
<evidence type="ECO:0000313" key="7">
    <source>
        <dbReference type="Proteomes" id="UP000001396"/>
    </source>
</evidence>
<evidence type="ECO:0000256" key="3">
    <source>
        <dbReference type="ARBA" id="ARBA00022741"/>
    </source>
</evidence>
<dbReference type="InterPro" id="IPR011009">
    <property type="entry name" value="Kinase-like_dom_sf"/>
</dbReference>
<proteinExistence type="inferred from homology"/>
<dbReference type="GeneID" id="31366231"/>
<dbReference type="GO" id="GO:0016301">
    <property type="term" value="F:kinase activity"/>
    <property type="evidence" value="ECO:0007669"/>
    <property type="project" value="UniProtKB-KW"/>
</dbReference>
<evidence type="ECO:0000256" key="4">
    <source>
        <dbReference type="ARBA" id="ARBA00022840"/>
    </source>
</evidence>
<dbReference type="InterPro" id="IPR051409">
    <property type="entry name" value="Atypical_kinase_ADCK"/>
</dbReference>
<comment type="caution">
    <text evidence="6">The sequence shown here is derived from an EMBL/GenBank/DDBJ whole genome shotgun (WGS) entry which is preliminary data.</text>
</comment>
<evidence type="ECO:0000313" key="6">
    <source>
        <dbReference type="EMBL" id="EFA75709.1"/>
    </source>
</evidence>
<dbReference type="Proteomes" id="UP000001396">
    <property type="component" value="Unassembled WGS sequence"/>
</dbReference>
<dbReference type="FunCoup" id="D3BRX2">
    <property type="interactions" value="37"/>
</dbReference>
<gene>
    <name evidence="6" type="primary">abkA</name>
    <name evidence="6" type="ORF">PPL_10762</name>
</gene>
<dbReference type="AlphaFoldDB" id="D3BRX2"/>
<dbReference type="InterPro" id="IPR004147">
    <property type="entry name" value="ABC1_dom"/>
</dbReference>